<organism evidence="2 3">
    <name type="scientific">Ramlibacter aquaticus</name>
    <dbReference type="NCBI Taxonomy" id="2780094"/>
    <lineage>
        <taxon>Bacteria</taxon>
        <taxon>Pseudomonadati</taxon>
        <taxon>Pseudomonadota</taxon>
        <taxon>Betaproteobacteria</taxon>
        <taxon>Burkholderiales</taxon>
        <taxon>Comamonadaceae</taxon>
        <taxon>Ramlibacter</taxon>
    </lineage>
</organism>
<evidence type="ECO:0000313" key="2">
    <source>
        <dbReference type="EMBL" id="MBE7940572.1"/>
    </source>
</evidence>
<dbReference type="RefSeq" id="WP_193780114.1">
    <property type="nucleotide sequence ID" value="NZ_JADDOJ010000025.1"/>
</dbReference>
<sequence>MDTSTTPSTGAGAPVYVEKTDPLEHQQRPRDTAHIQGWGADADPRDRPGYPMERTPPCLPHVHWNSPVPQARRVQVLHSIERPGLTPVFGSTVPPAGLSGKMRELAFHYSENDLRHWLILLAADRVNVGEGLLSDLAHGHVPNLWAEMGLSAEWRYNRAGLLRKAAVTAAVAGAALYLMRRRRAPRSWHD</sequence>
<reference evidence="2 3" key="1">
    <citation type="submission" date="2020-10" db="EMBL/GenBank/DDBJ databases">
        <title>Draft genome of Ramlibacter aquaticus LMG 30558.</title>
        <authorList>
            <person name="Props R."/>
        </authorList>
    </citation>
    <scope>NUCLEOTIDE SEQUENCE [LARGE SCALE GENOMIC DNA]</scope>
    <source>
        <strain evidence="2 3">LMG 30558</strain>
    </source>
</reference>
<keyword evidence="3" id="KW-1185">Reference proteome</keyword>
<comment type="caution">
    <text evidence="2">The sequence shown here is derived from an EMBL/GenBank/DDBJ whole genome shotgun (WGS) entry which is preliminary data.</text>
</comment>
<dbReference type="EMBL" id="JADDOJ010000025">
    <property type="protein sequence ID" value="MBE7940572.1"/>
    <property type="molecule type" value="Genomic_DNA"/>
</dbReference>
<dbReference type="Proteomes" id="UP000715965">
    <property type="component" value="Unassembled WGS sequence"/>
</dbReference>
<feature type="region of interest" description="Disordered" evidence="1">
    <location>
        <begin position="1"/>
        <end position="52"/>
    </location>
</feature>
<feature type="compositionally biased region" description="Basic and acidic residues" evidence="1">
    <location>
        <begin position="18"/>
        <end position="33"/>
    </location>
</feature>
<protein>
    <submittedName>
        <fullName evidence="2">Uncharacterized protein</fullName>
    </submittedName>
</protein>
<accession>A0ABR9SDZ1</accession>
<evidence type="ECO:0000313" key="3">
    <source>
        <dbReference type="Proteomes" id="UP000715965"/>
    </source>
</evidence>
<evidence type="ECO:0000256" key="1">
    <source>
        <dbReference type="SAM" id="MobiDB-lite"/>
    </source>
</evidence>
<proteinExistence type="predicted"/>
<name>A0ABR9SDZ1_9BURK</name>
<gene>
    <name evidence="2" type="ORF">IM725_08320</name>
</gene>